<reference evidence="2 3" key="1">
    <citation type="journal article" date="2024" name="Plant J.">
        <title>Genome sequences and population genomics reveal climatic adaptation and genomic divergence between two closely related sweetgum species.</title>
        <authorList>
            <person name="Xu W.Q."/>
            <person name="Ren C.Q."/>
            <person name="Zhang X.Y."/>
            <person name="Comes H.P."/>
            <person name="Liu X.H."/>
            <person name="Li Y.G."/>
            <person name="Kettle C.J."/>
            <person name="Jalonen R."/>
            <person name="Gaisberger H."/>
            <person name="Ma Y.Z."/>
            <person name="Qiu Y.X."/>
        </authorList>
    </citation>
    <scope>NUCLEOTIDE SEQUENCE [LARGE SCALE GENOMIC DNA]</scope>
    <source>
        <strain evidence="2">Hangzhou</strain>
    </source>
</reference>
<dbReference type="EMBL" id="JBBPBK010000010">
    <property type="protein sequence ID" value="KAK9277514.1"/>
    <property type="molecule type" value="Genomic_DNA"/>
</dbReference>
<gene>
    <name evidence="2" type="ORF">L1049_007058</name>
</gene>
<evidence type="ECO:0000313" key="3">
    <source>
        <dbReference type="Proteomes" id="UP001415857"/>
    </source>
</evidence>
<evidence type="ECO:0000256" key="1">
    <source>
        <dbReference type="SAM" id="SignalP"/>
    </source>
</evidence>
<sequence>MMCLVSALLNEIFLLQCFHARLLKFPHGHSVTPGHIGVKEHLGSVLFREAGAITARASHSMFEGFISSGKGSNKDYGELLKKQLVFYYIQRSLEGYPGITPFDSMASGVAALAWDLPAGSPAIFYCIQCFVKEVNRCCSEVFTQEVNLWKNWQGGLEPWKKILELLLRLISLVDVQVLPKLMKLQAQLIVQLLKDGQKMVLDEIYSEVAESNYVTRKPTLVSWLQSLSYICCQATSRIATSKGVGIEENSAFAWSTDLLSWNRISAL</sequence>
<accession>A0AAP0RGU0</accession>
<comment type="caution">
    <text evidence="2">The sequence shown here is derived from an EMBL/GenBank/DDBJ whole genome shotgun (WGS) entry which is preliminary data.</text>
</comment>
<keyword evidence="3" id="KW-1185">Reference proteome</keyword>
<dbReference type="PANTHER" id="PTHR36337:SF1">
    <property type="entry name" value="OBSCURIN-LIKE PROTEIN"/>
    <property type="match status" value="1"/>
</dbReference>
<dbReference type="PANTHER" id="PTHR36337">
    <property type="entry name" value="OBSCURIN-LIKE PROTEIN"/>
    <property type="match status" value="1"/>
</dbReference>
<evidence type="ECO:0000313" key="2">
    <source>
        <dbReference type="EMBL" id="KAK9277514.1"/>
    </source>
</evidence>
<feature type="chain" id="PRO_5042844739" evidence="1">
    <location>
        <begin position="21"/>
        <end position="267"/>
    </location>
</feature>
<proteinExistence type="predicted"/>
<protein>
    <submittedName>
        <fullName evidence="2">Uncharacterized protein</fullName>
    </submittedName>
</protein>
<keyword evidence="1" id="KW-0732">Signal</keyword>
<feature type="signal peptide" evidence="1">
    <location>
        <begin position="1"/>
        <end position="20"/>
    </location>
</feature>
<dbReference type="AlphaFoldDB" id="A0AAP0RGU0"/>
<name>A0AAP0RGU0_LIQFO</name>
<organism evidence="2 3">
    <name type="scientific">Liquidambar formosana</name>
    <name type="common">Formosan gum</name>
    <dbReference type="NCBI Taxonomy" id="63359"/>
    <lineage>
        <taxon>Eukaryota</taxon>
        <taxon>Viridiplantae</taxon>
        <taxon>Streptophyta</taxon>
        <taxon>Embryophyta</taxon>
        <taxon>Tracheophyta</taxon>
        <taxon>Spermatophyta</taxon>
        <taxon>Magnoliopsida</taxon>
        <taxon>eudicotyledons</taxon>
        <taxon>Gunneridae</taxon>
        <taxon>Pentapetalae</taxon>
        <taxon>Saxifragales</taxon>
        <taxon>Altingiaceae</taxon>
        <taxon>Liquidambar</taxon>
    </lineage>
</organism>
<dbReference type="Proteomes" id="UP001415857">
    <property type="component" value="Unassembled WGS sequence"/>
</dbReference>